<dbReference type="PANTHER" id="PTHR43335:SF4">
    <property type="entry name" value="ABC TRANSPORTER, ATP-BINDING PROTEIN"/>
    <property type="match status" value="1"/>
</dbReference>
<keyword evidence="3" id="KW-0547">Nucleotide-binding</keyword>
<dbReference type="Pfam" id="PF00005">
    <property type="entry name" value="ABC_tran"/>
    <property type="match status" value="1"/>
</dbReference>
<keyword evidence="4 6" id="KW-0067">ATP-binding</keyword>
<sequence length="306" mass="32963">MNDWVIETEGVSRRFGSIQAVDRLDLHVPQGAVAGFLGPNGAGKTTTIRMLLGLIRPQGGSIRLGGHDIHRERRKALTGVGSLVETPAHYPHLTGAENLDIACHMAGLPRRERDRVLDLVGLGGAAKRRVKGYSLGMRQRLGLARALLGNPKLLILDEPTNGLDPSGIHEMRTLIREAPERFGATVLVSSHLLGEIEQTANHVALMHRGKLLFQDTIAALMDAHPGGLTIRLDRPAEALSRIRATHADAQEAEDGVRLPGRFTPAECAAVNRDLVEAGFAVSELTAVKPSLESIFLERTGSTGDLQ</sequence>
<proteinExistence type="inferred from homology"/>
<dbReference type="EMBL" id="JBHRSV010000001">
    <property type="protein sequence ID" value="MFC2924937.1"/>
    <property type="molecule type" value="Genomic_DNA"/>
</dbReference>
<dbReference type="Proteomes" id="UP001595379">
    <property type="component" value="Unassembled WGS sequence"/>
</dbReference>
<dbReference type="InterPro" id="IPR003593">
    <property type="entry name" value="AAA+_ATPase"/>
</dbReference>
<gene>
    <name evidence="6" type="ORF">ACFOOR_02335</name>
</gene>
<dbReference type="CDD" id="cd03268">
    <property type="entry name" value="ABC_BcrA_bacitracin_resist"/>
    <property type="match status" value="1"/>
</dbReference>
<dbReference type="Gene3D" id="3.40.50.300">
    <property type="entry name" value="P-loop containing nucleotide triphosphate hydrolases"/>
    <property type="match status" value="1"/>
</dbReference>
<comment type="caution">
    <text evidence="6">The sequence shown here is derived from an EMBL/GenBank/DDBJ whole genome shotgun (WGS) entry which is preliminary data.</text>
</comment>
<name>A0ABV6ZU36_9PROT</name>
<protein>
    <submittedName>
        <fullName evidence="6">ABC transporter ATP-binding protein</fullName>
    </submittedName>
</protein>
<evidence type="ECO:0000256" key="4">
    <source>
        <dbReference type="ARBA" id="ARBA00022840"/>
    </source>
</evidence>
<evidence type="ECO:0000256" key="2">
    <source>
        <dbReference type="ARBA" id="ARBA00022448"/>
    </source>
</evidence>
<reference evidence="7" key="1">
    <citation type="journal article" date="2019" name="Int. J. Syst. Evol. Microbiol.">
        <title>The Global Catalogue of Microorganisms (GCM) 10K type strain sequencing project: providing services to taxonomists for standard genome sequencing and annotation.</title>
        <authorList>
            <consortium name="The Broad Institute Genomics Platform"/>
            <consortium name="The Broad Institute Genome Sequencing Center for Infectious Disease"/>
            <person name="Wu L."/>
            <person name="Ma J."/>
        </authorList>
    </citation>
    <scope>NUCLEOTIDE SEQUENCE [LARGE SCALE GENOMIC DNA]</scope>
    <source>
        <strain evidence="7">KCTC 52487</strain>
    </source>
</reference>
<dbReference type="RefSeq" id="WP_343163822.1">
    <property type="nucleotide sequence ID" value="NZ_JBHRSV010000001.1"/>
</dbReference>
<evidence type="ECO:0000256" key="1">
    <source>
        <dbReference type="ARBA" id="ARBA00005417"/>
    </source>
</evidence>
<keyword evidence="7" id="KW-1185">Reference proteome</keyword>
<evidence type="ECO:0000256" key="3">
    <source>
        <dbReference type="ARBA" id="ARBA00022741"/>
    </source>
</evidence>
<dbReference type="PROSITE" id="PS50893">
    <property type="entry name" value="ABC_TRANSPORTER_2"/>
    <property type="match status" value="1"/>
</dbReference>
<feature type="domain" description="ABC transporter" evidence="5">
    <location>
        <begin position="6"/>
        <end position="233"/>
    </location>
</feature>
<dbReference type="InterPro" id="IPR003439">
    <property type="entry name" value="ABC_transporter-like_ATP-bd"/>
</dbReference>
<comment type="similarity">
    <text evidence="1">Belongs to the ABC transporter superfamily.</text>
</comment>
<accession>A0ABV6ZU36</accession>
<dbReference type="InterPro" id="IPR017871">
    <property type="entry name" value="ABC_transporter-like_CS"/>
</dbReference>
<evidence type="ECO:0000259" key="5">
    <source>
        <dbReference type="PROSITE" id="PS50893"/>
    </source>
</evidence>
<dbReference type="PANTHER" id="PTHR43335">
    <property type="entry name" value="ABC TRANSPORTER, ATP-BINDING PROTEIN"/>
    <property type="match status" value="1"/>
</dbReference>
<evidence type="ECO:0000313" key="6">
    <source>
        <dbReference type="EMBL" id="MFC2924937.1"/>
    </source>
</evidence>
<evidence type="ECO:0000313" key="7">
    <source>
        <dbReference type="Proteomes" id="UP001595379"/>
    </source>
</evidence>
<organism evidence="6 7">
    <name type="scientific">Hyphobacterium vulgare</name>
    <dbReference type="NCBI Taxonomy" id="1736751"/>
    <lineage>
        <taxon>Bacteria</taxon>
        <taxon>Pseudomonadati</taxon>
        <taxon>Pseudomonadota</taxon>
        <taxon>Alphaproteobacteria</taxon>
        <taxon>Maricaulales</taxon>
        <taxon>Maricaulaceae</taxon>
        <taxon>Hyphobacterium</taxon>
    </lineage>
</organism>
<dbReference type="SUPFAM" id="SSF52540">
    <property type="entry name" value="P-loop containing nucleoside triphosphate hydrolases"/>
    <property type="match status" value="1"/>
</dbReference>
<dbReference type="SMART" id="SM00382">
    <property type="entry name" value="AAA"/>
    <property type="match status" value="1"/>
</dbReference>
<dbReference type="PROSITE" id="PS00211">
    <property type="entry name" value="ABC_TRANSPORTER_1"/>
    <property type="match status" value="1"/>
</dbReference>
<dbReference type="InterPro" id="IPR027417">
    <property type="entry name" value="P-loop_NTPase"/>
</dbReference>
<keyword evidence="2" id="KW-0813">Transport</keyword>
<dbReference type="GO" id="GO:0005524">
    <property type="term" value="F:ATP binding"/>
    <property type="evidence" value="ECO:0007669"/>
    <property type="project" value="UniProtKB-KW"/>
</dbReference>